<reference evidence="2 3" key="1">
    <citation type="submission" date="2018-06" db="EMBL/GenBank/DDBJ databases">
        <title>Isolation of heavy metals resistant Paenibacillus silvae NC2 from Gold-Copper mine in ZiJin, China.</title>
        <authorList>
            <person name="Xu J."/>
            <person name="Mazhar H.S."/>
            <person name="Rensing C."/>
        </authorList>
    </citation>
    <scope>NUCLEOTIDE SEQUENCE [LARGE SCALE GENOMIC DNA]</scope>
    <source>
        <strain evidence="2 3">NC2</strain>
    </source>
</reference>
<evidence type="ECO:0000313" key="2">
    <source>
        <dbReference type="EMBL" id="PZT54670.1"/>
    </source>
</evidence>
<keyword evidence="1" id="KW-0812">Transmembrane</keyword>
<organism evidence="2 3">
    <name type="scientific">Paenibacillus silvae</name>
    <dbReference type="NCBI Taxonomy" id="1325358"/>
    <lineage>
        <taxon>Bacteria</taxon>
        <taxon>Bacillati</taxon>
        <taxon>Bacillota</taxon>
        <taxon>Bacilli</taxon>
        <taxon>Bacillales</taxon>
        <taxon>Paenibacillaceae</taxon>
        <taxon>Paenibacillus</taxon>
    </lineage>
</organism>
<dbReference type="Proteomes" id="UP000249204">
    <property type="component" value="Unassembled WGS sequence"/>
</dbReference>
<feature type="transmembrane region" description="Helical" evidence="1">
    <location>
        <begin position="12"/>
        <end position="32"/>
    </location>
</feature>
<sequence>MSKGKRSIFKIIIVTVAFLALSLIMVYTYMYIKERPGGLADQTVSKTMGLDETMSIPIGSTPEDAVEQFRSSSHHVRVVHQEPVDGGAILFTERTNSGSSSNLQLEYVRKSLFGWKWVWGGGYGTSEIDPSEYALHYMNLPRLEGLETPFPMVFGTIEHSGVVRVIAESQPHGEDAGFSTEARVVQAGIDKLIWFAMLPVSDHAAYTIKVYDEAGKQVGEKQVEMTNDSGSLTLGKWISSM</sequence>
<keyword evidence="1" id="KW-1133">Transmembrane helix</keyword>
<dbReference type="AlphaFoldDB" id="A0A2W6P4P4"/>
<dbReference type="RefSeq" id="WP_111271223.1">
    <property type="nucleotide sequence ID" value="NZ_QKWW01000045.1"/>
</dbReference>
<accession>A0A2W6P4P4</accession>
<comment type="caution">
    <text evidence="2">The sequence shown here is derived from an EMBL/GenBank/DDBJ whole genome shotgun (WGS) entry which is preliminary data.</text>
</comment>
<dbReference type="EMBL" id="QKWW01000045">
    <property type="protein sequence ID" value="PZT54670.1"/>
    <property type="molecule type" value="Genomic_DNA"/>
</dbReference>
<evidence type="ECO:0000256" key="1">
    <source>
        <dbReference type="SAM" id="Phobius"/>
    </source>
</evidence>
<keyword evidence="1" id="KW-0472">Membrane</keyword>
<gene>
    <name evidence="2" type="ORF">DN757_16175</name>
</gene>
<protein>
    <submittedName>
        <fullName evidence="2">Uncharacterized protein</fullName>
    </submittedName>
</protein>
<proteinExistence type="predicted"/>
<name>A0A2W6P4P4_9BACL</name>
<evidence type="ECO:0000313" key="3">
    <source>
        <dbReference type="Proteomes" id="UP000249204"/>
    </source>
</evidence>